<dbReference type="GO" id="GO:0030288">
    <property type="term" value="C:outer membrane-bounded periplasmic space"/>
    <property type="evidence" value="ECO:0007669"/>
    <property type="project" value="TreeGrafter"/>
</dbReference>
<keyword evidence="4 5" id="KW-0732">Signal</keyword>
<reference evidence="7" key="1">
    <citation type="submission" date="2024-06" db="EMBL/GenBank/DDBJ databases">
        <title>Lacrimispora cavernae sp. nov., a novel anaerobe isolated from bat guano pile inside a cave.</title>
        <authorList>
            <person name="Miller S.L."/>
            <person name="Lu N."/>
            <person name="King J."/>
            <person name="Sankaranarayanan K."/>
            <person name="Lawson P.A."/>
        </authorList>
    </citation>
    <scope>NUCLEOTIDE SEQUENCE</scope>
    <source>
        <strain evidence="7">BS-2</strain>
    </source>
</reference>
<dbReference type="PROSITE" id="PS51257">
    <property type="entry name" value="PROKAR_LIPOPROTEIN"/>
    <property type="match status" value="1"/>
</dbReference>
<comment type="similarity">
    <text evidence="2">Belongs to the bacterial solute-binding protein 8 family.</text>
</comment>
<sequence>MKKNNVLKTTVIMAAAVLMMTACSSPGTTTNETIETAETTAAAKSEEALTVEIKDIHGLVTVPVNPQKVISLDNRTYETLSDWGIELVAAPKGVMPAGSPYVADESVLDIGNHREPNLEIIAAADPDLVIVGQRFASYYEEIKKLVPNAAVIDLNFDVSEEAETPGENLVNGLKDSTIALGKIFDKNKEAEQLTADFDQAIEAVKSAYNGTDTIMSVVVSGGNIGFSAPHSGRVWGPMYEVFGWVPALDIDNTTSDHQGDDISVEAIAQSNPDWIFVLDRDAAVSSTTDAVPAQDVIDQSPALQNVTAVTEGHIVYAPADTYTNESIQTYLELFGDLAKVLAE</sequence>
<dbReference type="AlphaFoldDB" id="A0AAU7PMS8"/>
<comment type="subcellular location">
    <subcellularLocation>
        <location evidence="1">Cell envelope</location>
    </subcellularLocation>
</comment>
<dbReference type="InterPro" id="IPR002491">
    <property type="entry name" value="ABC_transptr_periplasmic_BD"/>
</dbReference>
<dbReference type="EMBL" id="CP157940">
    <property type="protein sequence ID" value="XBS53648.1"/>
    <property type="molecule type" value="Genomic_DNA"/>
</dbReference>
<gene>
    <name evidence="7" type="ORF">ABFV83_17840</name>
</gene>
<dbReference type="GO" id="GO:1901678">
    <property type="term" value="P:iron coordination entity transport"/>
    <property type="evidence" value="ECO:0007669"/>
    <property type="project" value="UniProtKB-ARBA"/>
</dbReference>
<dbReference type="InterPro" id="IPR033870">
    <property type="entry name" value="FatB"/>
</dbReference>
<feature type="signal peptide" evidence="5">
    <location>
        <begin position="1"/>
        <end position="24"/>
    </location>
</feature>
<dbReference type="Gene3D" id="3.40.50.1980">
    <property type="entry name" value="Nitrogenase molybdenum iron protein domain"/>
    <property type="match status" value="2"/>
</dbReference>
<proteinExistence type="inferred from homology"/>
<evidence type="ECO:0000256" key="4">
    <source>
        <dbReference type="ARBA" id="ARBA00022729"/>
    </source>
</evidence>
<feature type="chain" id="PRO_5043560239" evidence="5">
    <location>
        <begin position="25"/>
        <end position="343"/>
    </location>
</feature>
<keyword evidence="3" id="KW-0813">Transport</keyword>
<dbReference type="PANTHER" id="PTHR30532">
    <property type="entry name" value="IRON III DICITRATE-BINDING PERIPLASMIC PROTEIN"/>
    <property type="match status" value="1"/>
</dbReference>
<protein>
    <submittedName>
        <fullName evidence="7">Siderophore ABC transporter substrate-binding protein</fullName>
    </submittedName>
</protein>
<evidence type="ECO:0000256" key="5">
    <source>
        <dbReference type="SAM" id="SignalP"/>
    </source>
</evidence>
<accession>A0AAU7PMS8</accession>
<dbReference type="RefSeq" id="WP_349945777.1">
    <property type="nucleotide sequence ID" value="NZ_CP157940.1"/>
</dbReference>
<evidence type="ECO:0000256" key="1">
    <source>
        <dbReference type="ARBA" id="ARBA00004196"/>
    </source>
</evidence>
<evidence type="ECO:0000259" key="6">
    <source>
        <dbReference type="PROSITE" id="PS50983"/>
    </source>
</evidence>
<dbReference type="PROSITE" id="PS50983">
    <property type="entry name" value="FE_B12_PBP"/>
    <property type="match status" value="1"/>
</dbReference>
<evidence type="ECO:0000256" key="3">
    <source>
        <dbReference type="ARBA" id="ARBA00022448"/>
    </source>
</evidence>
<dbReference type="InterPro" id="IPR051313">
    <property type="entry name" value="Bact_iron-sidero_bind"/>
</dbReference>
<dbReference type="CDD" id="cd01140">
    <property type="entry name" value="FatB"/>
    <property type="match status" value="1"/>
</dbReference>
<dbReference type="PANTHER" id="PTHR30532:SF28">
    <property type="entry name" value="PETROBACTIN-BINDING PROTEIN YCLQ"/>
    <property type="match status" value="1"/>
</dbReference>
<feature type="domain" description="Fe/B12 periplasmic-binding" evidence="6">
    <location>
        <begin position="68"/>
        <end position="343"/>
    </location>
</feature>
<name>A0AAU7PMS8_9FIRM</name>
<organism evidence="7">
    <name type="scientific">Lacrimispora sp. BS-2</name>
    <dbReference type="NCBI Taxonomy" id="3151850"/>
    <lineage>
        <taxon>Bacteria</taxon>
        <taxon>Bacillati</taxon>
        <taxon>Bacillota</taxon>
        <taxon>Clostridia</taxon>
        <taxon>Lachnospirales</taxon>
        <taxon>Lachnospiraceae</taxon>
        <taxon>Lacrimispora</taxon>
    </lineage>
</organism>
<dbReference type="SUPFAM" id="SSF53807">
    <property type="entry name" value="Helical backbone' metal receptor"/>
    <property type="match status" value="1"/>
</dbReference>
<evidence type="ECO:0000313" key="7">
    <source>
        <dbReference type="EMBL" id="XBS53648.1"/>
    </source>
</evidence>
<dbReference type="Pfam" id="PF01497">
    <property type="entry name" value="Peripla_BP_2"/>
    <property type="match status" value="1"/>
</dbReference>
<evidence type="ECO:0000256" key="2">
    <source>
        <dbReference type="ARBA" id="ARBA00008814"/>
    </source>
</evidence>